<dbReference type="AlphaFoldDB" id="A0A2M7B7Z1"/>
<proteinExistence type="predicted"/>
<feature type="transmembrane region" description="Helical" evidence="1">
    <location>
        <begin position="12"/>
        <end position="31"/>
    </location>
</feature>
<dbReference type="EMBL" id="PEVH01000030">
    <property type="protein sequence ID" value="PIU99211.1"/>
    <property type="molecule type" value="Genomic_DNA"/>
</dbReference>
<evidence type="ECO:0000313" key="2">
    <source>
        <dbReference type="EMBL" id="PIU99211.1"/>
    </source>
</evidence>
<organism evidence="2 3">
    <name type="scientific">Candidatus Wolfebacteria bacterium CG03_land_8_20_14_0_80_36_15</name>
    <dbReference type="NCBI Taxonomy" id="1975067"/>
    <lineage>
        <taxon>Bacteria</taxon>
        <taxon>Candidatus Wolfeibacteriota</taxon>
    </lineage>
</organism>
<keyword evidence="1" id="KW-1133">Transmembrane helix</keyword>
<name>A0A2M7B7Z1_9BACT</name>
<reference evidence="3" key="1">
    <citation type="submission" date="2017-09" db="EMBL/GenBank/DDBJ databases">
        <title>Depth-based differentiation of microbial function through sediment-hosted aquifers and enrichment of novel symbionts in the deep terrestrial subsurface.</title>
        <authorList>
            <person name="Probst A.J."/>
            <person name="Ladd B."/>
            <person name="Jarett J.K."/>
            <person name="Geller-Mcgrath D.E."/>
            <person name="Sieber C.M.K."/>
            <person name="Emerson J.B."/>
            <person name="Anantharaman K."/>
            <person name="Thomas B.C."/>
            <person name="Malmstrom R."/>
            <person name="Stieglmeier M."/>
            <person name="Klingl A."/>
            <person name="Woyke T."/>
            <person name="Ryan C.M."/>
            <person name="Banfield J.F."/>
        </authorList>
    </citation>
    <scope>NUCLEOTIDE SEQUENCE [LARGE SCALE GENOMIC DNA]</scope>
</reference>
<dbReference type="Proteomes" id="UP000230131">
    <property type="component" value="Unassembled WGS sequence"/>
</dbReference>
<keyword evidence="1" id="KW-0812">Transmembrane</keyword>
<evidence type="ECO:0000313" key="3">
    <source>
        <dbReference type="Proteomes" id="UP000230131"/>
    </source>
</evidence>
<protein>
    <submittedName>
        <fullName evidence="2">Uncharacterized protein</fullName>
    </submittedName>
</protein>
<evidence type="ECO:0000256" key="1">
    <source>
        <dbReference type="SAM" id="Phobius"/>
    </source>
</evidence>
<accession>A0A2M7B7Z1</accession>
<comment type="caution">
    <text evidence="2">The sequence shown here is derived from an EMBL/GenBank/DDBJ whole genome shotgun (WGS) entry which is preliminary data.</text>
</comment>
<sequence>MKEKIKKFVTENWLKLSIVFVFIVLAIVVIYSEREIATLNKWSKLCSKISVTELQVRKALDIKMGDREKEWCRNTFYNFFK</sequence>
<keyword evidence="1" id="KW-0472">Membrane</keyword>
<gene>
    <name evidence="2" type="ORF">COS59_00980</name>
</gene>